<dbReference type="EMBL" id="KN825890">
    <property type="protein sequence ID" value="KIK80981.1"/>
    <property type="molecule type" value="Genomic_DNA"/>
</dbReference>
<gene>
    <name evidence="2" type="ORF">PAXRUDRAFT_157208</name>
</gene>
<dbReference type="Pfam" id="PF25597">
    <property type="entry name" value="SH3_retrovirus"/>
    <property type="match status" value="1"/>
</dbReference>
<evidence type="ECO:0000313" key="3">
    <source>
        <dbReference type="Proteomes" id="UP000054538"/>
    </source>
</evidence>
<dbReference type="HOGENOM" id="CLU_085149_1_2_1"/>
<sequence>TSEIYRENPYQILFHQFFVTIFHPFRCPAYTHILKEQCRGNFHFHGWKCIMICYTHRQQAYKNLDLEHQTTISAHGLAPWNNC</sequence>
<proteinExistence type="predicted"/>
<protein>
    <recommendedName>
        <fullName evidence="1">Retroviral polymerase SH3-like domain-containing protein</fullName>
    </recommendedName>
</protein>
<reference evidence="3" key="2">
    <citation type="submission" date="2015-01" db="EMBL/GenBank/DDBJ databases">
        <title>Evolutionary Origins and Diversification of the Mycorrhizal Mutualists.</title>
        <authorList>
            <consortium name="DOE Joint Genome Institute"/>
            <consortium name="Mycorrhizal Genomics Consortium"/>
            <person name="Kohler A."/>
            <person name="Kuo A."/>
            <person name="Nagy L.G."/>
            <person name="Floudas D."/>
            <person name="Copeland A."/>
            <person name="Barry K.W."/>
            <person name="Cichocki N."/>
            <person name="Veneault-Fourrey C."/>
            <person name="LaButti K."/>
            <person name="Lindquist E.A."/>
            <person name="Lipzen A."/>
            <person name="Lundell T."/>
            <person name="Morin E."/>
            <person name="Murat C."/>
            <person name="Riley R."/>
            <person name="Ohm R."/>
            <person name="Sun H."/>
            <person name="Tunlid A."/>
            <person name="Henrissat B."/>
            <person name="Grigoriev I.V."/>
            <person name="Hibbett D.S."/>
            <person name="Martin F."/>
        </authorList>
    </citation>
    <scope>NUCLEOTIDE SEQUENCE [LARGE SCALE GENOMIC DNA]</scope>
    <source>
        <strain evidence="3">Ve08.2h10</strain>
    </source>
</reference>
<dbReference type="InterPro" id="IPR057670">
    <property type="entry name" value="SH3_retrovirus"/>
</dbReference>
<dbReference type="AlphaFoldDB" id="A0A0D0DAM4"/>
<organism evidence="2 3">
    <name type="scientific">Paxillus rubicundulus Ve08.2h10</name>
    <dbReference type="NCBI Taxonomy" id="930991"/>
    <lineage>
        <taxon>Eukaryota</taxon>
        <taxon>Fungi</taxon>
        <taxon>Dikarya</taxon>
        <taxon>Basidiomycota</taxon>
        <taxon>Agaricomycotina</taxon>
        <taxon>Agaricomycetes</taxon>
        <taxon>Agaricomycetidae</taxon>
        <taxon>Boletales</taxon>
        <taxon>Paxilineae</taxon>
        <taxon>Paxillaceae</taxon>
        <taxon>Paxillus</taxon>
    </lineage>
</organism>
<reference evidence="2 3" key="1">
    <citation type="submission" date="2014-04" db="EMBL/GenBank/DDBJ databases">
        <authorList>
            <consortium name="DOE Joint Genome Institute"/>
            <person name="Kuo A."/>
            <person name="Kohler A."/>
            <person name="Jargeat P."/>
            <person name="Nagy L.G."/>
            <person name="Floudas D."/>
            <person name="Copeland A."/>
            <person name="Barry K.W."/>
            <person name="Cichocki N."/>
            <person name="Veneault-Fourrey C."/>
            <person name="LaButti K."/>
            <person name="Lindquist E.A."/>
            <person name="Lipzen A."/>
            <person name="Lundell T."/>
            <person name="Morin E."/>
            <person name="Murat C."/>
            <person name="Sun H."/>
            <person name="Tunlid A."/>
            <person name="Henrissat B."/>
            <person name="Grigoriev I.V."/>
            <person name="Hibbett D.S."/>
            <person name="Martin F."/>
            <person name="Nordberg H.P."/>
            <person name="Cantor M.N."/>
            <person name="Hua S.X."/>
        </authorList>
    </citation>
    <scope>NUCLEOTIDE SEQUENCE [LARGE SCALE GENOMIC DNA]</scope>
    <source>
        <strain evidence="2 3">Ve08.2h10</strain>
    </source>
</reference>
<evidence type="ECO:0000313" key="2">
    <source>
        <dbReference type="EMBL" id="KIK80981.1"/>
    </source>
</evidence>
<feature type="domain" description="Retroviral polymerase SH3-like" evidence="1">
    <location>
        <begin position="27"/>
        <end position="73"/>
    </location>
</feature>
<accession>A0A0D0DAM4</accession>
<dbReference type="OrthoDB" id="10384672at2759"/>
<dbReference type="Proteomes" id="UP000054538">
    <property type="component" value="Unassembled WGS sequence"/>
</dbReference>
<dbReference type="InParanoid" id="A0A0D0DAM4"/>
<feature type="non-terminal residue" evidence="2">
    <location>
        <position position="1"/>
    </location>
</feature>
<keyword evidence="3" id="KW-1185">Reference proteome</keyword>
<evidence type="ECO:0000259" key="1">
    <source>
        <dbReference type="Pfam" id="PF25597"/>
    </source>
</evidence>
<name>A0A0D0DAM4_9AGAM</name>